<protein>
    <submittedName>
        <fullName evidence="16">Cytochrome c oxidase subunit II</fullName>
    </submittedName>
</protein>
<evidence type="ECO:0000256" key="9">
    <source>
        <dbReference type="ARBA" id="ARBA00023008"/>
    </source>
</evidence>
<dbReference type="Gene3D" id="2.60.40.420">
    <property type="entry name" value="Cupredoxins - blue copper proteins"/>
    <property type="match status" value="1"/>
</dbReference>
<feature type="domain" description="Cytochrome c" evidence="15">
    <location>
        <begin position="227"/>
        <end position="319"/>
    </location>
</feature>
<dbReference type="PANTHER" id="PTHR22888:SF9">
    <property type="entry name" value="CYTOCHROME C OXIDASE SUBUNIT 2"/>
    <property type="match status" value="1"/>
</dbReference>
<dbReference type="InterPro" id="IPR009056">
    <property type="entry name" value="Cyt_c-like_dom"/>
</dbReference>
<keyword evidence="17" id="KW-1185">Reference proteome</keyword>
<evidence type="ECO:0000256" key="7">
    <source>
        <dbReference type="ARBA" id="ARBA00022982"/>
    </source>
</evidence>
<name>A0A3A3G3F6_9BURK</name>
<dbReference type="GO" id="GO:0004129">
    <property type="term" value="F:cytochrome-c oxidase activity"/>
    <property type="evidence" value="ECO:0007669"/>
    <property type="project" value="UniProtKB-EC"/>
</dbReference>
<keyword evidence="8 12" id="KW-0408">Iron</keyword>
<keyword evidence="7" id="KW-0249">Electron transport</keyword>
<dbReference type="CDD" id="cd04213">
    <property type="entry name" value="CuRO_CcO_Caa3_II"/>
    <property type="match status" value="1"/>
</dbReference>
<feature type="domain" description="Cytochrome oxidase subunit II copper A binding" evidence="14">
    <location>
        <begin position="100"/>
        <end position="216"/>
    </location>
</feature>
<keyword evidence="10 13" id="KW-0472">Membrane</keyword>
<dbReference type="AlphaFoldDB" id="A0A3A3G3F6"/>
<dbReference type="SUPFAM" id="SSF49503">
    <property type="entry name" value="Cupredoxins"/>
    <property type="match status" value="1"/>
</dbReference>
<keyword evidence="13" id="KW-1133">Transmembrane helix</keyword>
<evidence type="ECO:0000313" key="17">
    <source>
        <dbReference type="Proteomes" id="UP000265955"/>
    </source>
</evidence>
<dbReference type="GO" id="GO:0042597">
    <property type="term" value="C:periplasmic space"/>
    <property type="evidence" value="ECO:0007669"/>
    <property type="project" value="UniProtKB-SubCell"/>
</dbReference>
<comment type="similarity">
    <text evidence="3">Belongs to the cytochrome c oxidase subunit 2 family.</text>
</comment>
<dbReference type="InterPro" id="IPR001505">
    <property type="entry name" value="Copper_CuA"/>
</dbReference>
<evidence type="ECO:0000259" key="15">
    <source>
        <dbReference type="PROSITE" id="PS51007"/>
    </source>
</evidence>
<dbReference type="GO" id="GO:0005507">
    <property type="term" value="F:copper ion binding"/>
    <property type="evidence" value="ECO:0007669"/>
    <property type="project" value="InterPro"/>
</dbReference>
<evidence type="ECO:0000256" key="8">
    <source>
        <dbReference type="ARBA" id="ARBA00023004"/>
    </source>
</evidence>
<gene>
    <name evidence="16" type="ORF">D3871_21570</name>
</gene>
<dbReference type="InterPro" id="IPR008972">
    <property type="entry name" value="Cupredoxin"/>
</dbReference>
<evidence type="ECO:0000256" key="2">
    <source>
        <dbReference type="ARBA" id="ARBA00004418"/>
    </source>
</evidence>
<proteinExistence type="inferred from homology"/>
<evidence type="ECO:0000259" key="14">
    <source>
        <dbReference type="PROSITE" id="PS50857"/>
    </source>
</evidence>
<feature type="transmembrane region" description="Helical" evidence="13">
    <location>
        <begin position="68"/>
        <end position="89"/>
    </location>
</feature>
<evidence type="ECO:0000256" key="4">
    <source>
        <dbReference type="ARBA" id="ARBA00022448"/>
    </source>
</evidence>
<comment type="subcellular location">
    <subcellularLocation>
        <location evidence="1">Membrane</location>
    </subcellularLocation>
    <subcellularLocation>
        <location evidence="2">Periplasm</location>
    </subcellularLocation>
</comment>
<comment type="catalytic activity">
    <reaction evidence="11">
        <text>4 Fe(II)-[cytochrome c] + O2 + 8 H(+)(in) = 4 Fe(III)-[cytochrome c] + 2 H2O + 4 H(+)(out)</text>
        <dbReference type="Rhea" id="RHEA:11436"/>
        <dbReference type="Rhea" id="RHEA-COMP:10350"/>
        <dbReference type="Rhea" id="RHEA-COMP:14399"/>
        <dbReference type="ChEBI" id="CHEBI:15377"/>
        <dbReference type="ChEBI" id="CHEBI:15378"/>
        <dbReference type="ChEBI" id="CHEBI:15379"/>
        <dbReference type="ChEBI" id="CHEBI:29033"/>
        <dbReference type="ChEBI" id="CHEBI:29034"/>
        <dbReference type="EC" id="7.1.1.9"/>
    </reaction>
</comment>
<keyword evidence="9" id="KW-0186">Copper</keyword>
<evidence type="ECO:0000256" key="6">
    <source>
        <dbReference type="ARBA" id="ARBA00022723"/>
    </source>
</evidence>
<accession>A0A3A3G3F6</accession>
<dbReference type="InterPro" id="IPR002429">
    <property type="entry name" value="CcO_II-like_C"/>
</dbReference>
<keyword evidence="13" id="KW-0812">Transmembrane</keyword>
<dbReference type="OrthoDB" id="9773456at2"/>
<evidence type="ECO:0000256" key="3">
    <source>
        <dbReference type="ARBA" id="ARBA00007866"/>
    </source>
</evidence>
<feature type="transmembrane region" description="Helical" evidence="13">
    <location>
        <begin position="30"/>
        <end position="56"/>
    </location>
</feature>
<evidence type="ECO:0000313" key="16">
    <source>
        <dbReference type="EMBL" id="RJF95946.1"/>
    </source>
</evidence>
<keyword evidence="6 12" id="KW-0479">Metal-binding</keyword>
<dbReference type="GO" id="GO:0042773">
    <property type="term" value="P:ATP synthesis coupled electron transport"/>
    <property type="evidence" value="ECO:0007669"/>
    <property type="project" value="TreeGrafter"/>
</dbReference>
<evidence type="ECO:0000256" key="12">
    <source>
        <dbReference type="PROSITE-ProRule" id="PRU00433"/>
    </source>
</evidence>
<evidence type="ECO:0000256" key="13">
    <source>
        <dbReference type="SAM" id="Phobius"/>
    </source>
</evidence>
<keyword evidence="4" id="KW-0813">Transport</keyword>
<evidence type="ECO:0000256" key="10">
    <source>
        <dbReference type="ARBA" id="ARBA00023136"/>
    </source>
</evidence>
<comment type="caution">
    <text evidence="16">The sequence shown here is derived from an EMBL/GenBank/DDBJ whole genome shotgun (WGS) entry which is preliminary data.</text>
</comment>
<dbReference type="GO" id="GO:0020037">
    <property type="term" value="F:heme binding"/>
    <property type="evidence" value="ECO:0007669"/>
    <property type="project" value="InterPro"/>
</dbReference>
<dbReference type="PROSITE" id="PS50857">
    <property type="entry name" value="COX2_CUA"/>
    <property type="match status" value="1"/>
</dbReference>
<dbReference type="Proteomes" id="UP000265955">
    <property type="component" value="Unassembled WGS sequence"/>
</dbReference>
<dbReference type="InterPro" id="IPR045187">
    <property type="entry name" value="CcO_II"/>
</dbReference>
<dbReference type="Pfam" id="PF00034">
    <property type="entry name" value="Cytochrom_C"/>
    <property type="match status" value="1"/>
</dbReference>
<dbReference type="PROSITE" id="PS51007">
    <property type="entry name" value="CYTC"/>
    <property type="match status" value="1"/>
</dbReference>
<organism evidence="16 17">
    <name type="scientific">Noviherbaspirillum saxi</name>
    <dbReference type="NCBI Taxonomy" id="2320863"/>
    <lineage>
        <taxon>Bacteria</taxon>
        <taxon>Pseudomonadati</taxon>
        <taxon>Pseudomonadota</taxon>
        <taxon>Betaproteobacteria</taxon>
        <taxon>Burkholderiales</taxon>
        <taxon>Oxalobacteraceae</taxon>
        <taxon>Noviherbaspirillum</taxon>
    </lineage>
</organism>
<dbReference type="PANTHER" id="PTHR22888">
    <property type="entry name" value="CYTOCHROME C OXIDASE, SUBUNIT II"/>
    <property type="match status" value="1"/>
</dbReference>
<evidence type="ECO:0000256" key="11">
    <source>
        <dbReference type="ARBA" id="ARBA00047816"/>
    </source>
</evidence>
<evidence type="ECO:0000256" key="1">
    <source>
        <dbReference type="ARBA" id="ARBA00004370"/>
    </source>
</evidence>
<sequence>MFTAAPSLVHGNSQSALDPQGENAQAIAEIAWVLFTGGGVIFAIVLLFLGIALFGVPTWRSALGRRELIIGGGVVFPVVALSALLVYTFSSRAVGKDAREATVRIEVTGELWWWRVRYLDQAGNALAETANEIRIPAGNPVDLLLTSRDVIHSFWVPNLAGKLDMLPGHVNRLRLFADAPGVFRGQCAEYCGAQHAKMAFHVLAETPDSFAAWLEIQKQSAPEPAEPLLLKGRQLFLDNRCGQCHAIRGTPADGTLGPDLTHLGSRISLAAGIVPNNPGTLAAWITGAQSLKPGSRMPSFRQFSSDDLSALTAYLESLR</sequence>
<dbReference type="InterPro" id="IPR036909">
    <property type="entry name" value="Cyt_c-like_dom_sf"/>
</dbReference>
<evidence type="ECO:0000256" key="5">
    <source>
        <dbReference type="ARBA" id="ARBA00022617"/>
    </source>
</evidence>
<dbReference type="Pfam" id="PF00116">
    <property type="entry name" value="COX2"/>
    <property type="match status" value="1"/>
</dbReference>
<reference evidence="17" key="1">
    <citation type="submission" date="2018-09" db="EMBL/GenBank/DDBJ databases">
        <authorList>
            <person name="Zhu H."/>
        </authorList>
    </citation>
    <scope>NUCLEOTIDE SEQUENCE [LARGE SCALE GENOMIC DNA]</scope>
    <source>
        <strain evidence="17">K1R23-30</strain>
    </source>
</reference>
<dbReference type="InterPro" id="IPR034236">
    <property type="entry name" value="CuRO_CcO_Caa3_II"/>
</dbReference>
<dbReference type="SUPFAM" id="SSF46626">
    <property type="entry name" value="Cytochrome c"/>
    <property type="match status" value="1"/>
</dbReference>
<dbReference type="EMBL" id="QYUO01000002">
    <property type="protein sequence ID" value="RJF95946.1"/>
    <property type="molecule type" value="Genomic_DNA"/>
</dbReference>
<dbReference type="GO" id="GO:0016020">
    <property type="term" value="C:membrane"/>
    <property type="evidence" value="ECO:0007669"/>
    <property type="project" value="UniProtKB-SubCell"/>
</dbReference>
<dbReference type="PROSITE" id="PS00078">
    <property type="entry name" value="COX2"/>
    <property type="match status" value="1"/>
</dbReference>
<keyword evidence="5 12" id="KW-0349">Heme</keyword>